<dbReference type="SMART" id="SM00788">
    <property type="entry name" value="Adenylsucc_synt"/>
    <property type="match status" value="1"/>
</dbReference>
<dbReference type="Gene3D" id="3.90.170.10">
    <property type="entry name" value="Adenylosuccinate Synthetase, subunit A, domain 3"/>
    <property type="match status" value="1"/>
</dbReference>
<feature type="binding site" description="in other chain" evidence="8">
    <location>
        <position position="256"/>
    </location>
    <ligand>
        <name>IMP</name>
        <dbReference type="ChEBI" id="CHEBI:58053"/>
        <note>ligand shared between dimeric partners</note>
    </ligand>
</feature>
<dbReference type="Gene3D" id="3.40.440.10">
    <property type="entry name" value="Adenylosuccinate Synthetase, subunit A, domain 1"/>
    <property type="match status" value="1"/>
</dbReference>
<keyword evidence="6 8" id="KW-0460">Magnesium</keyword>
<feature type="binding site" evidence="8">
    <location>
        <begin position="41"/>
        <end position="47"/>
    </location>
    <ligand>
        <name>GTP</name>
        <dbReference type="ChEBI" id="CHEBI:37565"/>
    </ligand>
</feature>
<dbReference type="EC" id="6.3.4.4" evidence="8 9"/>
<keyword evidence="4 8" id="KW-0547">Nucleotide-binding</keyword>
<comment type="function">
    <text evidence="8">Plays an important role in the de novo pathway of purine nucleotide biosynthesis. Catalyzes the first committed step in the biosynthesis of AMP from IMP.</text>
</comment>
<dbReference type="GO" id="GO:0000287">
    <property type="term" value="F:magnesium ion binding"/>
    <property type="evidence" value="ECO:0007669"/>
    <property type="project" value="UniProtKB-UniRule"/>
</dbReference>
<protein>
    <recommendedName>
        <fullName evidence="8 9">Adenylosuccinate synthetase</fullName>
        <shortName evidence="8">AMPSase</shortName>
        <shortName evidence="8">AdSS</shortName>
        <ecNumber evidence="8 9">6.3.4.4</ecNumber>
    </recommendedName>
    <alternativeName>
        <fullName evidence="8">IMP--aspartate ligase</fullName>
    </alternativeName>
</protein>
<keyword evidence="2 8" id="KW-0436">Ligase</keyword>
<dbReference type="NCBIfam" id="TIGR00184">
    <property type="entry name" value="purA"/>
    <property type="match status" value="1"/>
</dbReference>
<dbReference type="PATRIC" id="fig|76731.3.peg.1531"/>
<dbReference type="GO" id="GO:0044208">
    <property type="term" value="P:'de novo' AMP biosynthetic process"/>
    <property type="evidence" value="ECO:0007669"/>
    <property type="project" value="UniProtKB-UniRule"/>
</dbReference>
<keyword evidence="5 8" id="KW-0658">Purine biosynthesis</keyword>
<dbReference type="STRING" id="76731.RD2015_1500"/>
<evidence type="ECO:0000313" key="11">
    <source>
        <dbReference type="Proteomes" id="UP000060699"/>
    </source>
</evidence>
<keyword evidence="7 8" id="KW-0342">GTP-binding</keyword>
<feature type="binding site" evidence="8">
    <location>
        <position position="175"/>
    </location>
    <ligand>
        <name>IMP</name>
        <dbReference type="ChEBI" id="CHEBI:58053"/>
        <note>ligand shared between dimeric partners</note>
    </ligand>
</feature>
<dbReference type="InterPro" id="IPR042109">
    <property type="entry name" value="Adenylosuccinate_synth_dom1"/>
</dbReference>
<gene>
    <name evidence="8" type="primary">purA</name>
    <name evidence="10" type="ORF">RD2015_1500</name>
</gene>
<comment type="subunit">
    <text evidence="1 8">Homodimer.</text>
</comment>
<feature type="binding site" evidence="8">
    <location>
        <position position="341"/>
    </location>
    <ligand>
        <name>GTP</name>
        <dbReference type="ChEBI" id="CHEBI:37565"/>
    </ligand>
</feature>
<organism evidence="10 11">
    <name type="scientific">Roseateles depolymerans</name>
    <dbReference type="NCBI Taxonomy" id="76731"/>
    <lineage>
        <taxon>Bacteria</taxon>
        <taxon>Pseudomonadati</taxon>
        <taxon>Pseudomonadota</taxon>
        <taxon>Betaproteobacteria</taxon>
        <taxon>Burkholderiales</taxon>
        <taxon>Sphaerotilaceae</taxon>
        <taxon>Roseateles</taxon>
    </lineage>
</organism>
<dbReference type="FunFam" id="1.10.300.10:FF:000001">
    <property type="entry name" value="Adenylosuccinate synthetase"/>
    <property type="match status" value="1"/>
</dbReference>
<dbReference type="PANTHER" id="PTHR11846">
    <property type="entry name" value="ADENYLOSUCCINATE SYNTHETASE"/>
    <property type="match status" value="1"/>
</dbReference>
<keyword evidence="3 8" id="KW-0479">Metal-binding</keyword>
<reference evidence="10 11" key="1">
    <citation type="submission" date="2015-12" db="EMBL/GenBank/DDBJ databases">
        <title>Complete genome of Roseateles depolymerans KCTC 42856.</title>
        <authorList>
            <person name="Kim K.M."/>
        </authorList>
    </citation>
    <scope>NUCLEOTIDE SEQUENCE [LARGE SCALE GENOMIC DNA]</scope>
    <source>
        <strain evidence="10 11">KCTC 42856</strain>
    </source>
</reference>
<dbReference type="CDD" id="cd03108">
    <property type="entry name" value="AdSS"/>
    <property type="match status" value="1"/>
</dbReference>
<keyword evidence="8" id="KW-0963">Cytoplasm</keyword>
<feature type="binding site" description="in other chain" evidence="8">
    <location>
        <begin position="42"/>
        <end position="45"/>
    </location>
    <ligand>
        <name>IMP</name>
        <dbReference type="ChEBI" id="CHEBI:58053"/>
        <note>ligand shared between dimeric partners</note>
    </ligand>
</feature>
<dbReference type="SUPFAM" id="SSF52540">
    <property type="entry name" value="P-loop containing nucleoside triphosphate hydrolases"/>
    <property type="match status" value="1"/>
</dbReference>
<dbReference type="Gene3D" id="1.10.300.10">
    <property type="entry name" value="Adenylosuccinate Synthetase, subunit A, domain 2"/>
    <property type="match status" value="1"/>
</dbReference>
<dbReference type="InterPro" id="IPR042111">
    <property type="entry name" value="Adenylosuccinate_synth_dom3"/>
</dbReference>
<evidence type="ECO:0000256" key="1">
    <source>
        <dbReference type="ARBA" id="ARBA00011738"/>
    </source>
</evidence>
<dbReference type="KEGG" id="rdp:RD2015_1500"/>
<keyword evidence="11" id="KW-1185">Reference proteome</keyword>
<evidence type="ECO:0000256" key="3">
    <source>
        <dbReference type="ARBA" id="ARBA00022723"/>
    </source>
</evidence>
<comment type="cofactor">
    <cofactor evidence="8">
        <name>Mg(2+)</name>
        <dbReference type="ChEBI" id="CHEBI:18420"/>
    </cofactor>
    <text evidence="8">Binds 1 Mg(2+) ion per subunit.</text>
</comment>
<feature type="binding site" evidence="8">
    <location>
        <begin position="335"/>
        <end position="341"/>
    </location>
    <ligand>
        <name>substrate</name>
    </ligand>
</feature>
<comment type="pathway">
    <text evidence="8 9">Purine metabolism; AMP biosynthesis via de novo pathway; AMP from IMP: step 1/2.</text>
</comment>
<comment type="subcellular location">
    <subcellularLocation>
        <location evidence="8">Cytoplasm</location>
    </subcellularLocation>
</comment>
<dbReference type="UniPathway" id="UPA00075">
    <property type="reaction ID" value="UER00335"/>
</dbReference>
<dbReference type="NCBIfam" id="NF002223">
    <property type="entry name" value="PRK01117.1"/>
    <property type="match status" value="1"/>
</dbReference>
<evidence type="ECO:0000256" key="4">
    <source>
        <dbReference type="ARBA" id="ARBA00022741"/>
    </source>
</evidence>
<dbReference type="PANTHER" id="PTHR11846:SF0">
    <property type="entry name" value="ADENYLOSUCCINATE SYNTHETASE"/>
    <property type="match status" value="1"/>
</dbReference>
<comment type="similarity">
    <text evidence="8 9">Belongs to the adenylosuccinate synthetase family.</text>
</comment>
<feature type="binding site" description="in other chain" evidence="8">
    <location>
        <position position="271"/>
    </location>
    <ligand>
        <name>IMP</name>
        <dbReference type="ChEBI" id="CHEBI:58053"/>
        <note>ligand shared between dimeric partners</note>
    </ligand>
</feature>
<dbReference type="FunFam" id="3.90.170.10:FF:000001">
    <property type="entry name" value="Adenylosuccinate synthetase"/>
    <property type="match status" value="1"/>
</dbReference>
<dbReference type="AlphaFoldDB" id="A0A0U2U0Y3"/>
<evidence type="ECO:0000256" key="9">
    <source>
        <dbReference type="RuleBase" id="RU000520"/>
    </source>
</evidence>
<comment type="catalytic activity">
    <reaction evidence="8 9">
        <text>IMP + L-aspartate + GTP = N(6)-(1,2-dicarboxyethyl)-AMP + GDP + phosphate + 2 H(+)</text>
        <dbReference type="Rhea" id="RHEA:15753"/>
        <dbReference type="ChEBI" id="CHEBI:15378"/>
        <dbReference type="ChEBI" id="CHEBI:29991"/>
        <dbReference type="ChEBI" id="CHEBI:37565"/>
        <dbReference type="ChEBI" id="CHEBI:43474"/>
        <dbReference type="ChEBI" id="CHEBI:57567"/>
        <dbReference type="ChEBI" id="CHEBI:58053"/>
        <dbReference type="ChEBI" id="CHEBI:58189"/>
        <dbReference type="EC" id="6.3.4.4"/>
    </reaction>
</comment>
<evidence type="ECO:0000256" key="6">
    <source>
        <dbReference type="ARBA" id="ARBA00022842"/>
    </source>
</evidence>
<feature type="active site" description="Proton donor" evidence="8">
    <location>
        <position position="70"/>
    </location>
</feature>
<name>A0A0U2U0Y3_9BURK</name>
<feature type="binding site" description="in other chain" evidence="8">
    <location>
        <position position="161"/>
    </location>
    <ligand>
        <name>IMP</name>
        <dbReference type="ChEBI" id="CHEBI:58053"/>
        <note>ligand shared between dimeric partners</note>
    </ligand>
</feature>
<feature type="binding site" evidence="8">
    <location>
        <begin position="69"/>
        <end position="71"/>
    </location>
    <ligand>
        <name>GTP</name>
        <dbReference type="ChEBI" id="CHEBI:37565"/>
    </ligand>
</feature>
<dbReference type="InterPro" id="IPR018220">
    <property type="entry name" value="Adenylosuccin_syn_GTP-bd"/>
</dbReference>
<feature type="binding site" description="in other chain" evidence="8">
    <location>
        <position position="339"/>
    </location>
    <ligand>
        <name>IMP</name>
        <dbReference type="ChEBI" id="CHEBI:58053"/>
        <note>ligand shared between dimeric partners</note>
    </ligand>
</feature>
<dbReference type="EMBL" id="CP013729">
    <property type="protein sequence ID" value="ALV05985.1"/>
    <property type="molecule type" value="Genomic_DNA"/>
</dbReference>
<feature type="binding site" evidence="8">
    <location>
        <position position="42"/>
    </location>
    <ligand>
        <name>Mg(2+)</name>
        <dbReference type="ChEBI" id="CHEBI:18420"/>
    </ligand>
</feature>
<dbReference type="Pfam" id="PF00709">
    <property type="entry name" value="Adenylsucc_synt"/>
    <property type="match status" value="1"/>
</dbReference>
<dbReference type="InterPro" id="IPR027417">
    <property type="entry name" value="P-loop_NTPase"/>
</dbReference>
<dbReference type="GO" id="GO:0046040">
    <property type="term" value="P:IMP metabolic process"/>
    <property type="evidence" value="ECO:0007669"/>
    <property type="project" value="TreeGrafter"/>
</dbReference>
<dbReference type="GO" id="GO:0005525">
    <property type="term" value="F:GTP binding"/>
    <property type="evidence" value="ECO:0007669"/>
    <property type="project" value="UniProtKB-UniRule"/>
</dbReference>
<dbReference type="Proteomes" id="UP000060699">
    <property type="component" value="Chromosome"/>
</dbReference>
<feature type="binding site" evidence="8">
    <location>
        <begin position="449"/>
        <end position="451"/>
    </location>
    <ligand>
        <name>GTP</name>
        <dbReference type="ChEBI" id="CHEBI:37565"/>
    </ligand>
</feature>
<evidence type="ECO:0000256" key="7">
    <source>
        <dbReference type="ARBA" id="ARBA00023134"/>
    </source>
</evidence>
<feature type="active site" description="Proton acceptor" evidence="8">
    <location>
        <position position="42"/>
    </location>
</feature>
<evidence type="ECO:0000256" key="5">
    <source>
        <dbReference type="ARBA" id="ARBA00022755"/>
    </source>
</evidence>
<dbReference type="InterPro" id="IPR033128">
    <property type="entry name" value="Adenylosuccin_syn_Lys_AS"/>
</dbReference>
<sequence>MGAASAVSLAPTNNLFDRMNNMQSTEIARGRNVVVVGTQWGDEGKGKVVDWMTDHAEGVVRFQGGHNAGHTLVIKGVKTALQLIPSGIMRDGVACYIGNGVVVDPSHLLSEIERLEKAGVEVRSRLFISESCPLILPFHVEVDRAREALRESSGSGKIGTTGKGIGPAYEDKVARRALRVQDLKHPERFAKKLKELLDMHNVALSGYLNAKPLEFQPIFDHAMSLADQIKPMMADVGYLLHKAHQAGQNILFEGAQGTLLDIDHGTYPYVTSSNCVAGNAAAGAGVGPQMLHYMLGITKAYATRVGSGPFPTELDWENPGTVGHHLSTVGQERGTVTGRARRCGWLDAAALKRSIIINGITGLCLTKLDVLDGLKEVNMCVGYELHGQRIDILPLDADDILACKPIYEVFPGWTESTFGVTDWDALPANARAYLKRVEEVIGAPIAMVSTGPDRDHTILLRHPFQA</sequence>
<dbReference type="PROSITE" id="PS00513">
    <property type="entry name" value="ADENYLOSUCCIN_SYN_2"/>
    <property type="match status" value="1"/>
</dbReference>
<feature type="binding site" evidence="8">
    <location>
        <position position="69"/>
    </location>
    <ligand>
        <name>Mg(2+)</name>
        <dbReference type="ChEBI" id="CHEBI:18420"/>
    </ligand>
</feature>
<dbReference type="GO" id="GO:0005737">
    <property type="term" value="C:cytoplasm"/>
    <property type="evidence" value="ECO:0007669"/>
    <property type="project" value="UniProtKB-SubCell"/>
</dbReference>
<dbReference type="InterPro" id="IPR001114">
    <property type="entry name" value="Adenylosuccinate_synthetase"/>
</dbReference>
<dbReference type="HAMAP" id="MF_00011">
    <property type="entry name" value="Adenylosucc_synth"/>
    <property type="match status" value="1"/>
</dbReference>
<accession>A0A0U2U0Y3</accession>
<dbReference type="InterPro" id="IPR042110">
    <property type="entry name" value="Adenylosuccinate_synth_dom2"/>
</dbReference>
<feature type="binding site" evidence="8">
    <location>
        <begin position="367"/>
        <end position="369"/>
    </location>
    <ligand>
        <name>GTP</name>
        <dbReference type="ChEBI" id="CHEBI:37565"/>
    </ligand>
</feature>
<proteinExistence type="inferred from homology"/>
<dbReference type="GO" id="GO:0004019">
    <property type="term" value="F:adenylosuccinate synthase activity"/>
    <property type="evidence" value="ECO:0007669"/>
    <property type="project" value="UniProtKB-UniRule"/>
</dbReference>
<evidence type="ECO:0000256" key="8">
    <source>
        <dbReference type="HAMAP-Rule" id="MF_00011"/>
    </source>
</evidence>
<evidence type="ECO:0000256" key="2">
    <source>
        <dbReference type="ARBA" id="ARBA00022598"/>
    </source>
</evidence>
<dbReference type="PROSITE" id="PS01266">
    <property type="entry name" value="ADENYLOSUCCIN_SYN_1"/>
    <property type="match status" value="1"/>
</dbReference>
<feature type="binding site" description="in other chain" evidence="8">
    <location>
        <begin position="67"/>
        <end position="70"/>
    </location>
    <ligand>
        <name>IMP</name>
        <dbReference type="ChEBI" id="CHEBI:58053"/>
        <note>ligand shared between dimeric partners</note>
    </ligand>
</feature>
<evidence type="ECO:0000313" key="10">
    <source>
        <dbReference type="EMBL" id="ALV05985.1"/>
    </source>
</evidence>